<keyword evidence="2" id="KW-1185">Reference proteome</keyword>
<dbReference type="EMBL" id="CM045771">
    <property type="protein sequence ID" value="KAI7987731.1"/>
    <property type="molecule type" value="Genomic_DNA"/>
</dbReference>
<evidence type="ECO:0000313" key="2">
    <source>
        <dbReference type="Proteomes" id="UP001060215"/>
    </source>
</evidence>
<evidence type="ECO:0000313" key="1">
    <source>
        <dbReference type="EMBL" id="KAI7987731.1"/>
    </source>
</evidence>
<reference evidence="1 2" key="1">
    <citation type="journal article" date="2022" name="Plant J.">
        <title>Chromosome-level genome of Camellia lanceoleosa provides a valuable resource for understanding genome evolution and self-incompatibility.</title>
        <authorList>
            <person name="Gong W."/>
            <person name="Xiao S."/>
            <person name="Wang L."/>
            <person name="Liao Z."/>
            <person name="Chang Y."/>
            <person name="Mo W."/>
            <person name="Hu G."/>
            <person name="Li W."/>
            <person name="Zhao G."/>
            <person name="Zhu H."/>
            <person name="Hu X."/>
            <person name="Ji K."/>
            <person name="Xiang X."/>
            <person name="Song Q."/>
            <person name="Yuan D."/>
            <person name="Jin S."/>
            <person name="Zhang L."/>
        </authorList>
    </citation>
    <scope>NUCLEOTIDE SEQUENCE [LARGE SCALE GENOMIC DNA]</scope>
    <source>
        <strain evidence="1">SQ_2022a</strain>
    </source>
</reference>
<protein>
    <submittedName>
        <fullName evidence="1">SH3 domain-containing protein 2</fullName>
    </submittedName>
</protein>
<accession>A0ACC0FG58</accession>
<organism evidence="1 2">
    <name type="scientific">Camellia lanceoleosa</name>
    <dbReference type="NCBI Taxonomy" id="1840588"/>
    <lineage>
        <taxon>Eukaryota</taxon>
        <taxon>Viridiplantae</taxon>
        <taxon>Streptophyta</taxon>
        <taxon>Embryophyta</taxon>
        <taxon>Tracheophyta</taxon>
        <taxon>Spermatophyta</taxon>
        <taxon>Magnoliopsida</taxon>
        <taxon>eudicotyledons</taxon>
        <taxon>Gunneridae</taxon>
        <taxon>Pentapetalae</taxon>
        <taxon>asterids</taxon>
        <taxon>Ericales</taxon>
        <taxon>Theaceae</taxon>
        <taxon>Camellia</taxon>
    </lineage>
</organism>
<gene>
    <name evidence="1" type="ORF">LOK49_LG13G03045</name>
</gene>
<sequence>MPEVLHQAPNPFQAILRQLGLVGYEAALVDDAELQCHQQLQNLYISTRSAKHFQKDIVHGVEGFISTGKKQMEIARKLAEDCCKYGTENQSAGSPLARAASQFGTSHRSMENERETVLGILGAPLEDARHLTHRYDRLRQEVETQAVEVIKRQSKCKDPSISAEISIKLQNAERKLNELRSALMALGREAITAMSSVEDQQQRTTFRKLLTMVGAEKSYHQNIIATLDELHAEMILEKQLNESSSQSVTMQRDADVSPVLDGPDVPQDEHQNDSYFIAKVIHSFDAQAEGELSLSVDDYVVVRQVAPTGWSEGECKGEAGWFPSAYVVRQDKAPPPSKAMEANSSP</sequence>
<name>A0ACC0FG58_9ERIC</name>
<dbReference type="Proteomes" id="UP001060215">
    <property type="component" value="Chromosome 14"/>
</dbReference>
<comment type="caution">
    <text evidence="1">The sequence shown here is derived from an EMBL/GenBank/DDBJ whole genome shotgun (WGS) entry which is preliminary data.</text>
</comment>
<proteinExistence type="predicted"/>